<dbReference type="GO" id="GO:0009103">
    <property type="term" value="P:lipopolysaccharide biosynthetic process"/>
    <property type="evidence" value="ECO:0007669"/>
    <property type="project" value="TreeGrafter"/>
</dbReference>
<feature type="region of interest" description="Disordered" evidence="2">
    <location>
        <begin position="12"/>
        <end position="32"/>
    </location>
</feature>
<feature type="domain" description="Glycosyltransferase 2-like" evidence="4">
    <location>
        <begin position="45"/>
        <end position="226"/>
    </location>
</feature>
<evidence type="ECO:0000313" key="6">
    <source>
        <dbReference type="Proteomes" id="UP000245137"/>
    </source>
</evidence>
<evidence type="ECO:0000259" key="4">
    <source>
        <dbReference type="Pfam" id="PF00535"/>
    </source>
</evidence>
<dbReference type="PANTHER" id="PTHR46401">
    <property type="entry name" value="GLYCOSYLTRANSFERASE WBBK-RELATED"/>
    <property type="match status" value="1"/>
</dbReference>
<keyword evidence="1" id="KW-0808">Transferase</keyword>
<dbReference type="InterPro" id="IPR001173">
    <property type="entry name" value="Glyco_trans_2-like"/>
</dbReference>
<sequence length="889" mass="98498">MRMADIFLGRDRANVEGKSPPTSERLRGKPAAPQKKEHIYPIVGVVTPVRNRRDWTLGFAQSMRKQNYPIFRLYIVDSGSTDGTPQALRALGASEITVIDDPDWHYWTAATNSGVVAALKDGCDYILTLNDDAILPDDFIANIVEGALESDAPIVGSVISFANDPGRLWGVGAYNDWENGAFVQTGLANLYEDALDAKTRIGADMIAVDYLCGNGTLVHKSVFEKIGLYEQRNAPHYHADSEFTMRAEKAGLPRLVALRARLYNRFTLDADGPFSKKNMKFFSLRSANFVRPILHILNEYCPAEHRTRAFVFYYGRYLSLFDARTRSKLLRAVKFMTLSGAERRAFAPRLVPPADPAFLACDDLEILLSLPALEFVLLAYAYLLQRSCSDNELHSYAHAIGAGKSREAAIVEFVGSGEYRGRPRPLVAELDVALSAPRFGGKKIDAALDMSDSQFTLACLLAARGRAPSRDEFLKARRLVATRGRAALVDEPSDSRALASPTLQALSETVARLVAAPARDDAVHVYVNIDVLCMAIVDPKARTGVHRYAKNVVHEMLDDSRVTLRVFHSPSLRREWSRLVEAEPIWLEREAHAEDPIPARAVVLFPYFPIEAAPARFAALPQCIMMHDLFPLERPEWFSAEAVSTFQRQLRQLLTASHIFCNSRATQQQLQSALPTLRASSSVAYLAADGSGRTGRRELRKIVDLPRSARYFLCIGTIEPRKNLLNAISAFALLASRPEARGLHMLIVGQEGWNVDLADLRKAAFDATKRIHFLGRVPDADLWTLYEGAICTVFPSLAEGFGLPILESFACGAPVVTSRGSSTEEIGGDAAILVDPLDPSEIAAAILRIATDTTERRRLKMEALRRAQDFSWALCAEAHIAEFERLTKR</sequence>
<dbReference type="RefSeq" id="WP_108918026.1">
    <property type="nucleotide sequence ID" value="NZ_BGJY01000014.1"/>
</dbReference>
<comment type="caution">
    <text evidence="5">The sequence shown here is derived from an EMBL/GenBank/DDBJ whole genome shotgun (WGS) entry which is preliminary data.</text>
</comment>
<dbReference type="Gene3D" id="3.90.550.10">
    <property type="entry name" value="Spore Coat Polysaccharide Biosynthesis Protein SpsA, Chain A"/>
    <property type="match status" value="1"/>
</dbReference>
<feature type="domain" description="Glycosyl transferase family 1" evidence="3">
    <location>
        <begin position="696"/>
        <end position="863"/>
    </location>
</feature>
<dbReference type="EMBL" id="PUIV01000028">
    <property type="protein sequence ID" value="PWB93117.1"/>
    <property type="molecule type" value="Genomic_DNA"/>
</dbReference>
<dbReference type="Proteomes" id="UP000245137">
    <property type="component" value="Unassembled WGS sequence"/>
</dbReference>
<dbReference type="Pfam" id="PF00535">
    <property type="entry name" value="Glycos_transf_2"/>
    <property type="match status" value="1"/>
</dbReference>
<dbReference type="PANTHER" id="PTHR46401:SF2">
    <property type="entry name" value="GLYCOSYLTRANSFERASE WBBK-RELATED"/>
    <property type="match status" value="1"/>
</dbReference>
<evidence type="ECO:0000256" key="2">
    <source>
        <dbReference type="SAM" id="MobiDB-lite"/>
    </source>
</evidence>
<evidence type="ECO:0008006" key="7">
    <source>
        <dbReference type="Google" id="ProtNLM"/>
    </source>
</evidence>
<dbReference type="Gene3D" id="3.40.50.2000">
    <property type="entry name" value="Glycogen Phosphorylase B"/>
    <property type="match status" value="1"/>
</dbReference>
<evidence type="ECO:0000259" key="3">
    <source>
        <dbReference type="Pfam" id="PF00534"/>
    </source>
</evidence>
<dbReference type="GO" id="GO:0016757">
    <property type="term" value="F:glycosyltransferase activity"/>
    <property type="evidence" value="ECO:0007669"/>
    <property type="project" value="InterPro"/>
</dbReference>
<evidence type="ECO:0000256" key="1">
    <source>
        <dbReference type="ARBA" id="ARBA00022679"/>
    </source>
</evidence>
<reference evidence="5 6" key="1">
    <citation type="journal article" date="2018" name="Appl. Microbiol. Biotechnol.">
        <title>Co-cultivation of the strictly anaerobic methanogen Methanosarcina barkeri with aerobic methanotrophs in an oxygen-limited membrane bioreactor.</title>
        <authorList>
            <person name="In 't Zandt M.H."/>
            <person name="van den Bosch T.J.M."/>
            <person name="Rijkers R."/>
            <person name="van Kessel M.A.H.J."/>
            <person name="Jetten M.S.M."/>
            <person name="Welte C.U."/>
        </authorList>
    </citation>
    <scope>NUCLEOTIDE SEQUENCE [LARGE SCALE GENOMIC DNA]</scope>
    <source>
        <strain evidence="5 6">DSM 17706</strain>
    </source>
</reference>
<dbReference type="SUPFAM" id="SSF53756">
    <property type="entry name" value="UDP-Glycosyltransferase/glycogen phosphorylase"/>
    <property type="match status" value="1"/>
</dbReference>
<dbReference type="InterPro" id="IPR029044">
    <property type="entry name" value="Nucleotide-diphossugar_trans"/>
</dbReference>
<dbReference type="AlphaFoldDB" id="A0A2U1SNC2"/>
<proteinExistence type="predicted"/>
<gene>
    <name evidence="5" type="ORF">C5689_14780</name>
</gene>
<keyword evidence="6" id="KW-1185">Reference proteome</keyword>
<dbReference type="Pfam" id="PF00534">
    <property type="entry name" value="Glycos_transf_1"/>
    <property type="match status" value="1"/>
</dbReference>
<dbReference type="InterPro" id="IPR001296">
    <property type="entry name" value="Glyco_trans_1"/>
</dbReference>
<dbReference type="SUPFAM" id="SSF53448">
    <property type="entry name" value="Nucleotide-diphospho-sugar transferases"/>
    <property type="match status" value="1"/>
</dbReference>
<organism evidence="5 6">
    <name type="scientific">Methylosinus sporium</name>
    <dbReference type="NCBI Taxonomy" id="428"/>
    <lineage>
        <taxon>Bacteria</taxon>
        <taxon>Pseudomonadati</taxon>
        <taxon>Pseudomonadota</taxon>
        <taxon>Alphaproteobacteria</taxon>
        <taxon>Hyphomicrobiales</taxon>
        <taxon>Methylocystaceae</taxon>
        <taxon>Methylosinus</taxon>
    </lineage>
</organism>
<dbReference type="CDD" id="cd03809">
    <property type="entry name" value="GT4_MtfB-like"/>
    <property type="match status" value="1"/>
</dbReference>
<name>A0A2U1SNC2_METSR</name>
<accession>A0A2U1SNC2</accession>
<protein>
    <recommendedName>
        <fullName evidence="7">Glycosyltransferase</fullName>
    </recommendedName>
</protein>
<evidence type="ECO:0000313" key="5">
    <source>
        <dbReference type="EMBL" id="PWB93117.1"/>
    </source>
</evidence>